<keyword evidence="6 8" id="KW-0456">Lyase</keyword>
<dbReference type="Proteomes" id="UP001206548">
    <property type="component" value="Unassembled WGS sequence"/>
</dbReference>
<dbReference type="CDD" id="cd04724">
    <property type="entry name" value="Tryptophan_synthase_alpha"/>
    <property type="match status" value="1"/>
</dbReference>
<dbReference type="InterPro" id="IPR011060">
    <property type="entry name" value="RibuloseP-bd_barrel"/>
</dbReference>
<evidence type="ECO:0000256" key="6">
    <source>
        <dbReference type="ARBA" id="ARBA00023239"/>
    </source>
</evidence>
<proteinExistence type="inferred from homology"/>
<name>A0ABT2F4N5_9STRE</name>
<evidence type="ECO:0000313" key="10">
    <source>
        <dbReference type="EMBL" id="MCS4487413.1"/>
    </source>
</evidence>
<dbReference type="PANTHER" id="PTHR43406:SF1">
    <property type="entry name" value="TRYPTOPHAN SYNTHASE ALPHA CHAIN, CHLOROPLASTIC"/>
    <property type="match status" value="1"/>
</dbReference>
<evidence type="ECO:0000256" key="4">
    <source>
        <dbReference type="ARBA" id="ARBA00022822"/>
    </source>
</evidence>
<keyword evidence="11" id="KW-1185">Reference proteome</keyword>
<evidence type="ECO:0000256" key="3">
    <source>
        <dbReference type="ARBA" id="ARBA00022605"/>
    </source>
</evidence>
<organism evidence="10 11">
    <name type="scientific">Streptococcus sciuri</name>
    <dbReference type="NCBI Taxonomy" id="2973939"/>
    <lineage>
        <taxon>Bacteria</taxon>
        <taxon>Bacillati</taxon>
        <taxon>Bacillota</taxon>
        <taxon>Bacilli</taxon>
        <taxon>Lactobacillales</taxon>
        <taxon>Streptococcaceae</taxon>
        <taxon>Streptococcus</taxon>
    </lineage>
</organism>
<evidence type="ECO:0000256" key="7">
    <source>
        <dbReference type="ARBA" id="ARBA00049047"/>
    </source>
</evidence>
<comment type="similarity">
    <text evidence="8 9">Belongs to the TrpA family.</text>
</comment>
<gene>
    <name evidence="8 10" type="primary">trpA</name>
    <name evidence="10" type="ORF">NXS10_00250</name>
</gene>
<evidence type="ECO:0000256" key="8">
    <source>
        <dbReference type="HAMAP-Rule" id="MF_00131"/>
    </source>
</evidence>
<dbReference type="HAMAP" id="MF_00131">
    <property type="entry name" value="Trp_synth_alpha"/>
    <property type="match status" value="1"/>
</dbReference>
<comment type="caution">
    <text evidence="10">The sequence shown here is derived from an EMBL/GenBank/DDBJ whole genome shotgun (WGS) entry which is preliminary data.</text>
</comment>
<evidence type="ECO:0000256" key="5">
    <source>
        <dbReference type="ARBA" id="ARBA00023141"/>
    </source>
</evidence>
<evidence type="ECO:0000313" key="11">
    <source>
        <dbReference type="Proteomes" id="UP001206548"/>
    </source>
</evidence>
<keyword evidence="4 8" id="KW-0822">Tryptophan biosynthesis</keyword>
<evidence type="ECO:0000256" key="2">
    <source>
        <dbReference type="ARBA" id="ARBA00011270"/>
    </source>
</evidence>
<dbReference type="PROSITE" id="PS00167">
    <property type="entry name" value="TRP_SYNTHASE_ALPHA"/>
    <property type="match status" value="1"/>
</dbReference>
<reference evidence="10 11" key="1">
    <citation type="journal article" date="2023" name="Int. J. Syst. Evol. Microbiol.">
        <title>Streptococcus sciuri sp. nov., Staphylococcus marylandisciuri sp. nov. and Staphylococcus americanisciuri sp. nov., isolated from faeces of eastern grey squirrel (Sciurus carolinensis).</title>
        <authorList>
            <person name="Volokhov D.V."/>
            <person name="Zagorodnyaya T.A."/>
            <person name="Furtak V.A."/>
            <person name="Nattanmai G."/>
            <person name="Randall L."/>
            <person name="Jose S."/>
            <person name="Gao Y."/>
            <person name="Eisenberg T."/>
            <person name="Delmonte P."/>
            <person name="Blom J."/>
            <person name="Mitchell K.K."/>
        </authorList>
    </citation>
    <scope>NUCLEOTIDE SEQUENCE [LARGE SCALE GENOMIC DNA]</scope>
    <source>
        <strain evidence="10 11">SQ9-PEA</strain>
    </source>
</reference>
<feature type="active site" description="Proton acceptor" evidence="8">
    <location>
        <position position="63"/>
    </location>
</feature>
<dbReference type="PANTHER" id="PTHR43406">
    <property type="entry name" value="TRYPTOPHAN SYNTHASE, ALPHA CHAIN"/>
    <property type="match status" value="1"/>
</dbReference>
<keyword evidence="3 8" id="KW-0028">Amino-acid biosynthesis</keyword>
<comment type="catalytic activity">
    <reaction evidence="7 8">
        <text>(1S,2R)-1-C-(indol-3-yl)glycerol 3-phosphate + L-serine = D-glyceraldehyde 3-phosphate + L-tryptophan + H2O</text>
        <dbReference type="Rhea" id="RHEA:10532"/>
        <dbReference type="ChEBI" id="CHEBI:15377"/>
        <dbReference type="ChEBI" id="CHEBI:33384"/>
        <dbReference type="ChEBI" id="CHEBI:57912"/>
        <dbReference type="ChEBI" id="CHEBI:58866"/>
        <dbReference type="ChEBI" id="CHEBI:59776"/>
        <dbReference type="EC" id="4.2.1.20"/>
    </reaction>
</comment>
<dbReference type="GO" id="GO:0004834">
    <property type="term" value="F:tryptophan synthase activity"/>
    <property type="evidence" value="ECO:0007669"/>
    <property type="project" value="UniProtKB-EC"/>
</dbReference>
<dbReference type="Gene3D" id="3.20.20.70">
    <property type="entry name" value="Aldolase class I"/>
    <property type="match status" value="1"/>
</dbReference>
<accession>A0ABT2F4N5</accession>
<protein>
    <recommendedName>
        <fullName evidence="8">Tryptophan synthase alpha chain</fullName>
        <ecNumber evidence="8">4.2.1.20</ecNumber>
    </recommendedName>
</protein>
<evidence type="ECO:0000256" key="9">
    <source>
        <dbReference type="RuleBase" id="RU003662"/>
    </source>
</evidence>
<dbReference type="InterPro" id="IPR002028">
    <property type="entry name" value="Trp_synthase_suA"/>
</dbReference>
<feature type="active site" description="Proton acceptor" evidence="8">
    <location>
        <position position="52"/>
    </location>
</feature>
<dbReference type="SUPFAM" id="SSF51366">
    <property type="entry name" value="Ribulose-phoshate binding barrel"/>
    <property type="match status" value="1"/>
</dbReference>
<dbReference type="RefSeq" id="WP_259136425.1">
    <property type="nucleotide sequence ID" value="NZ_JANUXX010000001.1"/>
</dbReference>
<comment type="subunit">
    <text evidence="2 8">Tetramer of two alpha and two beta chains.</text>
</comment>
<sequence length="257" mass="28042">MEKTLTHFLQAKKETGNGIFIPYIMAGDHDKGIDGLAETIAFLEKLGVSAVEIGIPFSDPVADGPVIELAGNRSLKNGTTPHTIVRTLKAIKTELPLIIMTYFNPIFQYGLDQFITDLADTPVKGLIIPDLPHEQDYFIKPLLEEADIALVPLVSLTTGLNRQKMLVEDAEGFIYAVAVNGVTGKTSSYRNDLDGHLSRLRDLASIPVLTGFGISTHEDVERFNQVSDGVIVGSKIVQALAEHKEEEIASFIRESLG</sequence>
<comment type="pathway">
    <text evidence="1 8">Amino-acid biosynthesis; L-tryptophan biosynthesis; L-tryptophan from chorismate: step 5/5.</text>
</comment>
<dbReference type="NCBIfam" id="TIGR00262">
    <property type="entry name" value="trpA"/>
    <property type="match status" value="1"/>
</dbReference>
<dbReference type="InterPro" id="IPR018204">
    <property type="entry name" value="Trp_synthase_alpha_AS"/>
</dbReference>
<dbReference type="EMBL" id="JANUXX010000001">
    <property type="protein sequence ID" value="MCS4487413.1"/>
    <property type="molecule type" value="Genomic_DNA"/>
</dbReference>
<dbReference type="Pfam" id="PF00290">
    <property type="entry name" value="Trp_syntA"/>
    <property type="match status" value="1"/>
</dbReference>
<keyword evidence="5 8" id="KW-0057">Aromatic amino acid biosynthesis</keyword>
<dbReference type="InterPro" id="IPR013785">
    <property type="entry name" value="Aldolase_TIM"/>
</dbReference>
<comment type="function">
    <text evidence="8">The alpha subunit is responsible for the aldol cleavage of indoleglycerol phosphate to indole and glyceraldehyde 3-phosphate.</text>
</comment>
<evidence type="ECO:0000256" key="1">
    <source>
        <dbReference type="ARBA" id="ARBA00004733"/>
    </source>
</evidence>
<dbReference type="EC" id="4.2.1.20" evidence="8"/>